<evidence type="ECO:0008006" key="7">
    <source>
        <dbReference type="Google" id="ProtNLM"/>
    </source>
</evidence>
<evidence type="ECO:0000313" key="6">
    <source>
        <dbReference type="Proteomes" id="UP000236434"/>
    </source>
</evidence>
<dbReference type="SMART" id="SM00387">
    <property type="entry name" value="HATPase_c"/>
    <property type="match status" value="1"/>
</dbReference>
<dbReference type="SUPFAM" id="SSF55874">
    <property type="entry name" value="ATPase domain of HSP90 chaperone/DNA topoisomerase II/histidine kinase"/>
    <property type="match status" value="1"/>
</dbReference>
<dbReference type="PANTHER" id="PTHR43790">
    <property type="entry name" value="CARBOHYDRATE TRANSPORT ATP-BINDING PROTEIN MG119-RELATED"/>
    <property type="match status" value="1"/>
</dbReference>
<evidence type="ECO:0000259" key="3">
    <source>
        <dbReference type="PROSITE" id="PS50109"/>
    </source>
</evidence>
<feature type="domain" description="ABC transporter" evidence="4">
    <location>
        <begin position="6"/>
        <end position="241"/>
    </location>
</feature>
<sequence length="623" mass="70886">MPEKIFKIQNFCVKDQDTELLKKFSLEIQKGEVMAIVGQEGSGKNAIINGLIGKLPADGKLHHRGQLVPFSLYDLKKNKIEIINQKPKLLENLSVSENLFLDTSYNQKQSIFYSKRRIQSVVEEILKKHNLNLPPDMKVGDLTLEEKKNLAFVRAFSVNPDVVILYEPAENISLSSLMNLHNMIRTHKKEGKSVIYITKQWEDALRIADKIAILNEGEITEILDSQEVKNNPKKLINKIMGFNSDDNNVNPEESQLIESVFEAAEYLTSEYELDDLMNLLAKNAAKAMKADACGISLMDEDTNAIIDKVFYKQNKNVEVEPNESEILNLIGDEKVYYFSKRDRGFEKFFKINKDICSFICVPLYIRSRLSGIIHIYYKEVYIYSEEEIKYLETIAHQAALAIHDTRLVGSSVLLQESHHRIKNNLQSIISLMSLYKMSIKKDPRKDVTEMLDDLMSKIKSIAAVHELLSKDKLSRSIINLKDVIIKIAKFMSSTREGVKFNFELQDIFVSYSKATAIALVVNELVTNSFKYAFVGKDNCEITIISKFENGSIKLVISDNGVGFPQNFDIKKTQGLGLSIVYSIITKQLNGEIEVENSKGAKVRIEIPLKQISKNISVEEMEKI</sequence>
<dbReference type="Gene3D" id="3.30.450.40">
    <property type="match status" value="1"/>
</dbReference>
<dbReference type="GO" id="GO:0005524">
    <property type="term" value="F:ATP binding"/>
    <property type="evidence" value="ECO:0007669"/>
    <property type="project" value="UniProtKB-KW"/>
</dbReference>
<protein>
    <recommendedName>
        <fullName evidence="7">Histidine kinase domain-containing protein</fullName>
    </recommendedName>
</protein>
<feature type="domain" description="Histidine kinase" evidence="3">
    <location>
        <begin position="416"/>
        <end position="610"/>
    </location>
</feature>
<dbReference type="SUPFAM" id="SSF52540">
    <property type="entry name" value="P-loop containing nucleoside triphosphate hydrolases"/>
    <property type="match status" value="1"/>
</dbReference>
<dbReference type="InterPro" id="IPR029016">
    <property type="entry name" value="GAF-like_dom_sf"/>
</dbReference>
<dbReference type="Pfam" id="PF00005">
    <property type="entry name" value="ABC_tran"/>
    <property type="match status" value="1"/>
</dbReference>
<dbReference type="Proteomes" id="UP000236434">
    <property type="component" value="Unassembled WGS sequence"/>
</dbReference>
<keyword evidence="1" id="KW-0547">Nucleotide-binding</keyword>
<dbReference type="InterPro" id="IPR005467">
    <property type="entry name" value="His_kinase_dom"/>
</dbReference>
<evidence type="ECO:0000313" key="5">
    <source>
        <dbReference type="EMBL" id="PNR98090.1"/>
    </source>
</evidence>
<proteinExistence type="predicted"/>
<dbReference type="Gene3D" id="3.30.565.10">
    <property type="entry name" value="Histidine kinase-like ATPase, C-terminal domain"/>
    <property type="match status" value="1"/>
</dbReference>
<dbReference type="Gene3D" id="3.40.50.300">
    <property type="entry name" value="P-loop containing nucleotide triphosphate hydrolases"/>
    <property type="match status" value="1"/>
</dbReference>
<dbReference type="InterPro" id="IPR027417">
    <property type="entry name" value="P-loop_NTPase"/>
</dbReference>
<dbReference type="Pfam" id="PF13185">
    <property type="entry name" value="GAF_2"/>
    <property type="match status" value="1"/>
</dbReference>
<dbReference type="GO" id="GO:0016887">
    <property type="term" value="F:ATP hydrolysis activity"/>
    <property type="evidence" value="ECO:0007669"/>
    <property type="project" value="InterPro"/>
</dbReference>
<dbReference type="OrthoDB" id="9767435at2"/>
<dbReference type="SMART" id="SM00065">
    <property type="entry name" value="GAF"/>
    <property type="match status" value="1"/>
</dbReference>
<dbReference type="InterPro" id="IPR003018">
    <property type="entry name" value="GAF"/>
</dbReference>
<keyword evidence="2" id="KW-0067">ATP-binding</keyword>
<reference evidence="5 6" key="1">
    <citation type="submission" date="2013-12" db="EMBL/GenBank/DDBJ databases">
        <title>Comparative genomics of Petrotoga isolates.</title>
        <authorList>
            <person name="Nesbo C.L."/>
            <person name="Charchuk R."/>
            <person name="Chow K."/>
        </authorList>
    </citation>
    <scope>NUCLEOTIDE SEQUENCE [LARGE SCALE GENOMIC DNA]</scope>
    <source>
        <strain evidence="5 6">DSM 13574</strain>
    </source>
</reference>
<dbReference type="Pfam" id="PF07568">
    <property type="entry name" value="HisKA_2"/>
    <property type="match status" value="1"/>
</dbReference>
<accession>A0A2K1P5N0</accession>
<dbReference type="InterPro" id="IPR036890">
    <property type="entry name" value="HATPase_C_sf"/>
</dbReference>
<gene>
    <name evidence="5" type="ORF">X929_00525</name>
</gene>
<evidence type="ECO:0000256" key="2">
    <source>
        <dbReference type="ARBA" id="ARBA00022840"/>
    </source>
</evidence>
<organism evidence="5 6">
    <name type="scientific">Petrotoga olearia DSM 13574</name>
    <dbReference type="NCBI Taxonomy" id="1122955"/>
    <lineage>
        <taxon>Bacteria</taxon>
        <taxon>Thermotogati</taxon>
        <taxon>Thermotogota</taxon>
        <taxon>Thermotogae</taxon>
        <taxon>Petrotogales</taxon>
        <taxon>Petrotogaceae</taxon>
        <taxon>Petrotoga</taxon>
    </lineage>
</organism>
<dbReference type="SUPFAM" id="SSF55781">
    <property type="entry name" value="GAF domain-like"/>
    <property type="match status" value="1"/>
</dbReference>
<dbReference type="PROSITE" id="PS50893">
    <property type="entry name" value="ABC_TRANSPORTER_2"/>
    <property type="match status" value="1"/>
</dbReference>
<dbReference type="PROSITE" id="PS50109">
    <property type="entry name" value="HIS_KIN"/>
    <property type="match status" value="1"/>
</dbReference>
<dbReference type="AlphaFoldDB" id="A0A2K1P5N0"/>
<evidence type="ECO:0000259" key="4">
    <source>
        <dbReference type="PROSITE" id="PS50893"/>
    </source>
</evidence>
<dbReference type="InterPro" id="IPR050107">
    <property type="entry name" value="ABC_carbohydrate_import_ATPase"/>
</dbReference>
<comment type="caution">
    <text evidence="5">The sequence shown here is derived from an EMBL/GenBank/DDBJ whole genome shotgun (WGS) entry which is preliminary data.</text>
</comment>
<dbReference type="InterPro" id="IPR011495">
    <property type="entry name" value="Sig_transdc_His_kin_sub2_dim/P"/>
</dbReference>
<dbReference type="InterPro" id="IPR003439">
    <property type="entry name" value="ABC_transporter-like_ATP-bd"/>
</dbReference>
<dbReference type="Pfam" id="PF02518">
    <property type="entry name" value="HATPase_c"/>
    <property type="match status" value="1"/>
</dbReference>
<dbReference type="RefSeq" id="WP_103066121.1">
    <property type="nucleotide sequence ID" value="NZ_AZRL01000003.1"/>
</dbReference>
<name>A0A2K1P5N0_9BACT</name>
<dbReference type="PANTHER" id="PTHR43790:SF2">
    <property type="entry name" value="AUTOINDUCER 2 IMPORT ATP-BINDING PROTEIN LSRA"/>
    <property type="match status" value="1"/>
</dbReference>
<dbReference type="EMBL" id="AZRL01000003">
    <property type="protein sequence ID" value="PNR98090.1"/>
    <property type="molecule type" value="Genomic_DNA"/>
</dbReference>
<evidence type="ECO:0000256" key="1">
    <source>
        <dbReference type="ARBA" id="ARBA00022741"/>
    </source>
</evidence>
<dbReference type="InterPro" id="IPR003594">
    <property type="entry name" value="HATPase_dom"/>
</dbReference>